<evidence type="ECO:0000313" key="3">
    <source>
        <dbReference type="Proteomes" id="UP000298517"/>
    </source>
</evidence>
<feature type="chain" id="PRO_5021432663" description="DUF4468 domain-containing protein" evidence="1">
    <location>
        <begin position="20"/>
        <end position="168"/>
    </location>
</feature>
<evidence type="ECO:0008006" key="4">
    <source>
        <dbReference type="Google" id="ProtNLM"/>
    </source>
</evidence>
<dbReference type="OrthoDB" id="1437535at2"/>
<dbReference type="Proteomes" id="UP000298517">
    <property type="component" value="Unassembled WGS sequence"/>
</dbReference>
<organism evidence="2 3">
    <name type="scientific">Gramella jeungdoensis</name>
    <dbReference type="NCBI Taxonomy" id="708091"/>
    <lineage>
        <taxon>Bacteria</taxon>
        <taxon>Pseudomonadati</taxon>
        <taxon>Bacteroidota</taxon>
        <taxon>Flavobacteriia</taxon>
        <taxon>Flavobacteriales</taxon>
        <taxon>Flavobacteriaceae</taxon>
        <taxon>Christiangramia</taxon>
    </lineage>
</organism>
<sequence length="168" mass="19462">MKLKLVLILLVVFTLNSYAQEFEKGTIVTKHYDTIANVEIKKISDEKSLLHLSYIDQEGIEQNLDIETIKHYNRGEDVFCRIYNSGEMIMAKKVVIGEKLNLYQRYYNGKTVFYIEKVFDELIKIPSSSNKFRKVIGDFLSDAPKLAARIEAKELVDILEIVTLYNKS</sequence>
<gene>
    <name evidence="2" type="ORF">E2488_13465</name>
</gene>
<evidence type="ECO:0000313" key="2">
    <source>
        <dbReference type="EMBL" id="TEW72458.1"/>
    </source>
</evidence>
<protein>
    <recommendedName>
        <fullName evidence="4">DUF4468 domain-containing protein</fullName>
    </recommendedName>
</protein>
<feature type="signal peptide" evidence="1">
    <location>
        <begin position="1"/>
        <end position="19"/>
    </location>
</feature>
<keyword evidence="3" id="KW-1185">Reference proteome</keyword>
<accession>A0A4Y8APC3</accession>
<evidence type="ECO:0000256" key="1">
    <source>
        <dbReference type="SAM" id="SignalP"/>
    </source>
</evidence>
<comment type="caution">
    <text evidence="2">The sequence shown here is derived from an EMBL/GenBank/DDBJ whole genome shotgun (WGS) entry which is preliminary data.</text>
</comment>
<dbReference type="AlphaFoldDB" id="A0A4Y8APC3"/>
<name>A0A4Y8APC3_9FLAO</name>
<keyword evidence="1" id="KW-0732">Signal</keyword>
<proteinExistence type="predicted"/>
<dbReference type="RefSeq" id="WP_134248902.1">
    <property type="nucleotide sequence ID" value="NZ_SNQI01000005.1"/>
</dbReference>
<dbReference type="EMBL" id="SNQI01000005">
    <property type="protein sequence ID" value="TEW72458.1"/>
    <property type="molecule type" value="Genomic_DNA"/>
</dbReference>
<reference evidence="2 3" key="1">
    <citation type="journal article" date="2011" name="J. Microbiol.">
        <title>Gramella jeungdoensis sp. nov., isolated from a solar saltern in Korea.</title>
        <authorList>
            <person name="Joung Y."/>
            <person name="Kim H."/>
            <person name="Jang T."/>
            <person name="Ahn T.S."/>
            <person name="Joh K."/>
        </authorList>
    </citation>
    <scope>NUCLEOTIDE SEQUENCE [LARGE SCALE GENOMIC DNA]</scope>
    <source>
        <strain evidence="2 3">KCTC 23123</strain>
    </source>
</reference>